<dbReference type="Pfam" id="PF15205">
    <property type="entry name" value="PLAC9"/>
    <property type="match status" value="1"/>
</dbReference>
<dbReference type="Proteomes" id="UP000529852">
    <property type="component" value="Unassembled WGS sequence"/>
</dbReference>
<organism evidence="1 2">
    <name type="scientific">Furnarius figulus</name>
    <dbReference type="NCBI Taxonomy" id="463165"/>
    <lineage>
        <taxon>Eukaryota</taxon>
        <taxon>Metazoa</taxon>
        <taxon>Chordata</taxon>
        <taxon>Craniata</taxon>
        <taxon>Vertebrata</taxon>
        <taxon>Euteleostomi</taxon>
        <taxon>Archelosauria</taxon>
        <taxon>Archosauria</taxon>
        <taxon>Dinosauria</taxon>
        <taxon>Saurischia</taxon>
        <taxon>Theropoda</taxon>
        <taxon>Coelurosauria</taxon>
        <taxon>Aves</taxon>
        <taxon>Neognathae</taxon>
        <taxon>Neoaves</taxon>
        <taxon>Telluraves</taxon>
        <taxon>Australaves</taxon>
        <taxon>Passeriformes</taxon>
        <taxon>Furnariidae</taxon>
        <taxon>Furnarius</taxon>
    </lineage>
</organism>
<dbReference type="EMBL" id="VYZD01001077">
    <property type="protein sequence ID" value="NWR93414.1"/>
    <property type="molecule type" value="Genomic_DNA"/>
</dbReference>
<evidence type="ECO:0000313" key="2">
    <source>
        <dbReference type="Proteomes" id="UP000529852"/>
    </source>
</evidence>
<dbReference type="PANTHER" id="PTHR37355">
    <property type="entry name" value="PLACENTA-SPECIFIC PROTEIN 9"/>
    <property type="match status" value="1"/>
</dbReference>
<reference evidence="1 2" key="1">
    <citation type="submission" date="2019-09" db="EMBL/GenBank/DDBJ databases">
        <title>Bird 10,000 Genomes (B10K) Project - Family phase.</title>
        <authorList>
            <person name="Zhang G."/>
        </authorList>
    </citation>
    <scope>NUCLEOTIDE SEQUENCE [LARGE SCALE GENOMIC DNA]</scope>
    <source>
        <strain evidence="1">B10K-DU-003-06</strain>
    </source>
</reference>
<accession>A0A7K5BD60</accession>
<proteinExistence type="predicted"/>
<evidence type="ECO:0000313" key="1">
    <source>
        <dbReference type="EMBL" id="NWR93414.1"/>
    </source>
</evidence>
<name>A0A7K5BD60_9FURN</name>
<protein>
    <submittedName>
        <fullName evidence="1">PLAC9 protein</fullName>
    </submittedName>
</protein>
<dbReference type="PANTHER" id="PTHR37355:SF1">
    <property type="entry name" value="PLACENTA-SPECIFIC PROTEIN 9"/>
    <property type="match status" value="1"/>
</dbReference>
<feature type="non-terminal residue" evidence="1">
    <location>
        <position position="1"/>
    </location>
</feature>
<comment type="caution">
    <text evidence="1">The sequence shown here is derived from an EMBL/GenBank/DDBJ whole genome shotgun (WGS) entry which is preliminary data.</text>
</comment>
<dbReference type="InterPro" id="IPR027941">
    <property type="entry name" value="PLAC9"/>
</dbReference>
<gene>
    <name evidence="1" type="primary">Plac9</name>
    <name evidence="1" type="ORF">FURFIG_R08941</name>
</gene>
<keyword evidence="2" id="KW-1185">Reference proteome</keyword>
<feature type="non-terminal residue" evidence="1">
    <location>
        <position position="50"/>
    </location>
</feature>
<sequence>IHERLDIIEEKVIKTVEHLESEVKSLLNIINETTSNIPIVPGTPFIDIFD</sequence>
<dbReference type="AlphaFoldDB" id="A0A7K5BD60"/>